<organism evidence="1 2">
    <name type="scientific">Cucumis sativus</name>
    <name type="common">Cucumber</name>
    <dbReference type="NCBI Taxonomy" id="3659"/>
    <lineage>
        <taxon>Eukaryota</taxon>
        <taxon>Viridiplantae</taxon>
        <taxon>Streptophyta</taxon>
        <taxon>Embryophyta</taxon>
        <taxon>Tracheophyta</taxon>
        <taxon>Spermatophyta</taxon>
        <taxon>Magnoliopsida</taxon>
        <taxon>eudicotyledons</taxon>
        <taxon>Gunneridae</taxon>
        <taxon>Pentapetalae</taxon>
        <taxon>rosids</taxon>
        <taxon>fabids</taxon>
        <taxon>Cucurbitales</taxon>
        <taxon>Cucurbitaceae</taxon>
        <taxon>Benincaseae</taxon>
        <taxon>Cucumis</taxon>
    </lineage>
</organism>
<keyword evidence="2" id="KW-1185">Reference proteome</keyword>
<protein>
    <submittedName>
        <fullName evidence="1">Uncharacterized protein</fullName>
    </submittedName>
</protein>
<accession>A0A0A0LJK1</accession>
<dbReference type="Proteomes" id="UP000029981">
    <property type="component" value="Chromosome 2"/>
</dbReference>
<name>A0A0A0LJK1_CUCSA</name>
<reference evidence="1 2" key="1">
    <citation type="journal article" date="2009" name="Nat. Genet.">
        <title>The genome of the cucumber, Cucumis sativus L.</title>
        <authorList>
            <person name="Huang S."/>
            <person name="Li R."/>
            <person name="Zhang Z."/>
            <person name="Li L."/>
            <person name="Gu X."/>
            <person name="Fan W."/>
            <person name="Lucas W.J."/>
            <person name="Wang X."/>
            <person name="Xie B."/>
            <person name="Ni P."/>
            <person name="Ren Y."/>
            <person name="Zhu H."/>
            <person name="Li J."/>
            <person name="Lin K."/>
            <person name="Jin W."/>
            <person name="Fei Z."/>
            <person name="Li G."/>
            <person name="Staub J."/>
            <person name="Kilian A."/>
            <person name="van der Vossen E.A."/>
            <person name="Wu Y."/>
            <person name="Guo J."/>
            <person name="He J."/>
            <person name="Jia Z."/>
            <person name="Ren Y."/>
            <person name="Tian G."/>
            <person name="Lu Y."/>
            <person name="Ruan J."/>
            <person name="Qian W."/>
            <person name="Wang M."/>
            <person name="Huang Q."/>
            <person name="Li B."/>
            <person name="Xuan Z."/>
            <person name="Cao J."/>
            <person name="Asan"/>
            <person name="Wu Z."/>
            <person name="Zhang J."/>
            <person name="Cai Q."/>
            <person name="Bai Y."/>
            <person name="Zhao B."/>
            <person name="Han Y."/>
            <person name="Li Y."/>
            <person name="Li X."/>
            <person name="Wang S."/>
            <person name="Shi Q."/>
            <person name="Liu S."/>
            <person name="Cho W.K."/>
            <person name="Kim J.Y."/>
            <person name="Xu Y."/>
            <person name="Heller-Uszynska K."/>
            <person name="Miao H."/>
            <person name="Cheng Z."/>
            <person name="Zhang S."/>
            <person name="Wu J."/>
            <person name="Yang Y."/>
            <person name="Kang H."/>
            <person name="Li M."/>
            <person name="Liang H."/>
            <person name="Ren X."/>
            <person name="Shi Z."/>
            <person name="Wen M."/>
            <person name="Jian M."/>
            <person name="Yang H."/>
            <person name="Zhang G."/>
            <person name="Yang Z."/>
            <person name="Chen R."/>
            <person name="Liu S."/>
            <person name="Li J."/>
            <person name="Ma L."/>
            <person name="Liu H."/>
            <person name="Zhou Y."/>
            <person name="Zhao J."/>
            <person name="Fang X."/>
            <person name="Li G."/>
            <person name="Fang L."/>
            <person name="Li Y."/>
            <person name="Liu D."/>
            <person name="Zheng H."/>
            <person name="Zhang Y."/>
            <person name="Qin N."/>
            <person name="Li Z."/>
            <person name="Yang G."/>
            <person name="Yang S."/>
            <person name="Bolund L."/>
            <person name="Kristiansen K."/>
            <person name="Zheng H."/>
            <person name="Li S."/>
            <person name="Zhang X."/>
            <person name="Yang H."/>
            <person name="Wang J."/>
            <person name="Sun R."/>
            <person name="Zhang B."/>
            <person name="Jiang S."/>
            <person name="Wang J."/>
            <person name="Du Y."/>
            <person name="Li S."/>
        </authorList>
    </citation>
    <scope>NUCLEOTIDE SEQUENCE [LARGE SCALE GENOMIC DNA]</scope>
    <source>
        <strain evidence="2">cv. 9930</strain>
    </source>
</reference>
<sequence length="116" mass="13713">MDYSSNGFAIGKVTSKQQKWAEADAMFLRKLSLNKNENEKEKKMKKDETLGYSSSVFGFEKYRSNDIINYSRQRYLRSYKFNDDHKEDDVDQVQKTSPFEKVINFFKLKSIAMPIK</sequence>
<proteinExistence type="predicted"/>
<reference evidence="1 2" key="2">
    <citation type="journal article" date="2009" name="PLoS ONE">
        <title>An integrated genetic and cytogenetic map of the cucumber genome.</title>
        <authorList>
            <person name="Ren Y."/>
            <person name="Zhang Z."/>
            <person name="Liu J."/>
            <person name="Staub J.E."/>
            <person name="Han Y."/>
            <person name="Cheng Z."/>
            <person name="Li X."/>
            <person name="Lu J."/>
            <person name="Miao H."/>
            <person name="Kang H."/>
            <person name="Xie B."/>
            <person name="Gu X."/>
            <person name="Wang X."/>
            <person name="Du Y."/>
            <person name="Jin W."/>
            <person name="Huang S."/>
        </authorList>
    </citation>
    <scope>NUCLEOTIDE SEQUENCE [LARGE SCALE GENOMIC DNA]</scope>
    <source>
        <strain evidence="2">cv. 9930</strain>
    </source>
</reference>
<dbReference type="EMBL" id="CM002923">
    <property type="protein sequence ID" value="KGN62030.1"/>
    <property type="molecule type" value="Genomic_DNA"/>
</dbReference>
<dbReference type="AlphaFoldDB" id="A0A0A0LJK1"/>
<dbReference type="Gramene" id="KGN62030">
    <property type="protein sequence ID" value="KGN62030"/>
    <property type="gene ID" value="Csa_2G287120"/>
</dbReference>
<reference evidence="1 2" key="4">
    <citation type="journal article" date="2011" name="BMC Genomics">
        <title>RNA-Seq improves annotation of protein-coding genes in the cucumber genome.</title>
        <authorList>
            <person name="Li Z."/>
            <person name="Zhang Z."/>
            <person name="Yan P."/>
            <person name="Huang S."/>
            <person name="Fei Z."/>
            <person name="Lin K."/>
        </authorList>
    </citation>
    <scope>NUCLEOTIDE SEQUENCE [LARGE SCALE GENOMIC DNA]</scope>
    <source>
        <strain evidence="2">cv. 9930</strain>
    </source>
</reference>
<reference evidence="1 2" key="3">
    <citation type="journal article" date="2010" name="BMC Genomics">
        <title>Transcriptome sequencing and comparative analysis of cucumber flowers with different sex types.</title>
        <authorList>
            <person name="Guo S."/>
            <person name="Zheng Y."/>
            <person name="Joung J.G."/>
            <person name="Liu S."/>
            <person name="Zhang Z."/>
            <person name="Crasta O.R."/>
            <person name="Sobral B.W."/>
            <person name="Xu Y."/>
            <person name="Huang S."/>
            <person name="Fei Z."/>
        </authorList>
    </citation>
    <scope>NUCLEOTIDE SEQUENCE [LARGE SCALE GENOMIC DNA]</scope>
    <source>
        <strain evidence="2">cv. 9930</strain>
    </source>
</reference>
<gene>
    <name evidence="1" type="ORF">Csa_2G287120</name>
</gene>
<evidence type="ECO:0000313" key="2">
    <source>
        <dbReference type="Proteomes" id="UP000029981"/>
    </source>
</evidence>
<evidence type="ECO:0000313" key="1">
    <source>
        <dbReference type="EMBL" id="KGN62030.1"/>
    </source>
</evidence>